<gene>
    <name evidence="1" type="ORF">E6Q69_16105</name>
</gene>
<comment type="caution">
    <text evidence="1">The sequence shown here is derived from an EMBL/GenBank/DDBJ whole genome shotgun (WGS) entry which is preliminary data.</text>
</comment>
<reference evidence="1 2" key="1">
    <citation type="submission" date="2018-09" db="EMBL/GenBank/DDBJ databases">
        <title>Metagenome Assembled Genomes from an Advanced Water Purification Facility.</title>
        <authorList>
            <person name="Stamps B.W."/>
            <person name="Spear J.R."/>
        </authorList>
    </citation>
    <scope>NUCLEOTIDE SEQUENCE [LARGE SCALE GENOMIC DNA]</scope>
    <source>
        <strain evidence="1">Bin_52_1</strain>
    </source>
</reference>
<dbReference type="EMBL" id="SSFO01000271">
    <property type="protein sequence ID" value="TXI28543.1"/>
    <property type="molecule type" value="Genomic_DNA"/>
</dbReference>
<name>A0A5C7VVG5_AQUAC</name>
<dbReference type="AlphaFoldDB" id="A0A5C7VVG5"/>
<protein>
    <submittedName>
        <fullName evidence="1">Uncharacterized protein</fullName>
    </submittedName>
</protein>
<evidence type="ECO:0000313" key="2">
    <source>
        <dbReference type="Proteomes" id="UP000321110"/>
    </source>
</evidence>
<accession>A0A5C7VVG5</accession>
<evidence type="ECO:0000313" key="1">
    <source>
        <dbReference type="EMBL" id="TXI28543.1"/>
    </source>
</evidence>
<organism evidence="1 2">
    <name type="scientific">Aquipseudomonas alcaligenes</name>
    <name type="common">Pseudomonas alcaligenes</name>
    <dbReference type="NCBI Taxonomy" id="43263"/>
    <lineage>
        <taxon>Bacteria</taxon>
        <taxon>Pseudomonadati</taxon>
        <taxon>Pseudomonadota</taxon>
        <taxon>Gammaproteobacteria</taxon>
        <taxon>Pseudomonadales</taxon>
        <taxon>Pseudomonadaceae</taxon>
        <taxon>Aquipseudomonas</taxon>
    </lineage>
</organism>
<dbReference type="Proteomes" id="UP000321110">
    <property type="component" value="Unassembled WGS sequence"/>
</dbReference>
<sequence>MIRTIRVCSRFGTSRVAAPNGARLGAGRRQWSFAWQVPQRRMAPFAAQPAGPGRFWRGAALFVAHLE</sequence>
<proteinExistence type="predicted"/>